<dbReference type="PROSITE" id="PS51986">
    <property type="entry name" value="GS_BETA_GRASP"/>
    <property type="match status" value="1"/>
</dbReference>
<comment type="catalytic activity">
    <reaction evidence="13">
        <text>L-glutamate + NH4(+) + ATP = L-glutamine + ADP + phosphate + H(+)</text>
        <dbReference type="Rhea" id="RHEA:16169"/>
        <dbReference type="ChEBI" id="CHEBI:15378"/>
        <dbReference type="ChEBI" id="CHEBI:28938"/>
        <dbReference type="ChEBI" id="CHEBI:29985"/>
        <dbReference type="ChEBI" id="CHEBI:30616"/>
        <dbReference type="ChEBI" id="CHEBI:43474"/>
        <dbReference type="ChEBI" id="CHEBI:58359"/>
        <dbReference type="ChEBI" id="CHEBI:456216"/>
        <dbReference type="EC" id="6.3.1.2"/>
    </reaction>
</comment>
<feature type="binding site" evidence="16">
    <location>
        <position position="134"/>
    </location>
    <ligand>
        <name>Mg(2+)</name>
        <dbReference type="ChEBI" id="CHEBI:18420"/>
        <label>1</label>
    </ligand>
</feature>
<dbReference type="SUPFAM" id="SSF55931">
    <property type="entry name" value="Glutamine synthetase/guanido kinase"/>
    <property type="match status" value="1"/>
</dbReference>
<sequence>MKEKYQRDDIIKIIKEEGIEFIYLQFTDIFGVMKNVAIPAEEISKALNNEVAFDGSCVDGFVRIEESDMYLRPDLDTFCIYPWGGGFGREARFICDVYNTDGTPFEGDPRYILKKVCNEAKEMGYTMQIGPECEFFLFHTDEKGKPTLITHDDAGYFDLAPIDLGENARRDMVMTLKKMGFEVEASHHEIAPGQHEIDFKFDDALYAADKIMTFKSVVKIVAKNHGLHATFMPKPIAGIPGSGMHINQLLLNDGKNAFYDSEDKLKLSKVAYNYLAGLLKHAKSICAITNPTINSYKRLISGYEAPVYISWSSRNTSPLVRVPMSKENNVRFELRNPDPSCNPYLAIAVILKSGLDGIKNNLTPPKSIDRNINSMDEDYKKDNSIESLPESLYEAVKFLCSDETIKEALGRHVLERFVEAKKIEWEDYNKSISSWEIEKYLTKF</sequence>
<dbReference type="RefSeq" id="WP_078697460.1">
    <property type="nucleotide sequence ID" value="NZ_FUYH01000025.1"/>
</dbReference>
<dbReference type="Gene3D" id="3.10.20.70">
    <property type="entry name" value="Glutamine synthetase, N-terminal domain"/>
    <property type="match status" value="1"/>
</dbReference>
<evidence type="ECO:0000259" key="20">
    <source>
        <dbReference type="PROSITE" id="PS51987"/>
    </source>
</evidence>
<dbReference type="InterPro" id="IPR014746">
    <property type="entry name" value="Gln_synth/guanido_kin_cat_dom"/>
</dbReference>
<name>A0A1T4Y882_9CLOT</name>
<dbReference type="STRING" id="1147123.SAMN05443428_12525"/>
<keyword evidence="5" id="KW-0963">Cytoplasm</keyword>
<dbReference type="EC" id="6.3.1.2" evidence="3"/>
<dbReference type="SUPFAM" id="SSF54368">
    <property type="entry name" value="Glutamine synthetase, N-terminal domain"/>
    <property type="match status" value="1"/>
</dbReference>
<evidence type="ECO:0000256" key="11">
    <source>
        <dbReference type="ARBA" id="ARBA00030136"/>
    </source>
</evidence>
<dbReference type="Pfam" id="PF03951">
    <property type="entry name" value="Gln-synt_N"/>
    <property type="match status" value="1"/>
</dbReference>
<evidence type="ECO:0000256" key="16">
    <source>
        <dbReference type="PIRSR" id="PIRSR604809-3"/>
    </source>
</evidence>
<feature type="domain" description="GS beta-grasp" evidence="19">
    <location>
        <begin position="17"/>
        <end position="102"/>
    </location>
</feature>
<evidence type="ECO:0000256" key="9">
    <source>
        <dbReference type="ARBA" id="ARBA00022840"/>
    </source>
</evidence>
<evidence type="ECO:0000313" key="22">
    <source>
        <dbReference type="Proteomes" id="UP000190105"/>
    </source>
</evidence>
<feature type="binding site" evidence="16">
    <location>
        <position position="245"/>
    </location>
    <ligand>
        <name>Mg(2+)</name>
        <dbReference type="ChEBI" id="CHEBI:18420"/>
        <label>1</label>
    </ligand>
</feature>
<evidence type="ECO:0000256" key="10">
    <source>
        <dbReference type="ARBA" id="ARBA00022842"/>
    </source>
</evidence>
<keyword evidence="7 16" id="KW-0479">Metal-binding</keyword>
<evidence type="ECO:0000256" key="8">
    <source>
        <dbReference type="ARBA" id="ARBA00022741"/>
    </source>
</evidence>
<comment type="cofactor">
    <cofactor evidence="16">
        <name>Mg(2+)</name>
        <dbReference type="ChEBI" id="CHEBI:18420"/>
    </cofactor>
    <text evidence="16">Binds 2 Mg(2+) ions per subunit.</text>
</comment>
<accession>A0A1T4Y882</accession>
<keyword evidence="10 16" id="KW-0460">Magnesium</keyword>
<evidence type="ECO:0000256" key="1">
    <source>
        <dbReference type="ARBA" id="ARBA00004496"/>
    </source>
</evidence>
<dbReference type="InterPro" id="IPR008146">
    <property type="entry name" value="Gln_synth_cat_dom"/>
</dbReference>
<feature type="binding site" evidence="16">
    <location>
        <position position="333"/>
    </location>
    <ligand>
        <name>Mg(2+)</name>
        <dbReference type="ChEBI" id="CHEBI:18420"/>
        <label>1</label>
    </ligand>
</feature>
<evidence type="ECO:0000256" key="14">
    <source>
        <dbReference type="PIRSR" id="PIRSR604809-1"/>
    </source>
</evidence>
<dbReference type="GO" id="GO:0006542">
    <property type="term" value="P:glutamine biosynthetic process"/>
    <property type="evidence" value="ECO:0007669"/>
    <property type="project" value="InterPro"/>
</dbReference>
<feature type="binding site" evidence="15">
    <location>
        <begin position="199"/>
        <end position="201"/>
    </location>
    <ligand>
        <name>ATP</name>
        <dbReference type="ChEBI" id="CHEBI:30616"/>
    </ligand>
</feature>
<evidence type="ECO:0000313" key="21">
    <source>
        <dbReference type="EMBL" id="SKA97495.1"/>
    </source>
</evidence>
<evidence type="ECO:0000256" key="3">
    <source>
        <dbReference type="ARBA" id="ARBA00012937"/>
    </source>
</evidence>
<reference evidence="22" key="1">
    <citation type="submission" date="2017-02" db="EMBL/GenBank/DDBJ databases">
        <authorList>
            <person name="Varghese N."/>
            <person name="Submissions S."/>
        </authorList>
    </citation>
    <scope>NUCLEOTIDE SEQUENCE [LARGE SCALE GENOMIC DNA]</scope>
    <source>
        <strain evidence="22">USBA 833</strain>
    </source>
</reference>
<dbReference type="InterPro" id="IPR004809">
    <property type="entry name" value="Gln_synth_I"/>
</dbReference>
<organism evidence="21 22">
    <name type="scientific">Caloramator quimbayensis</name>
    <dbReference type="NCBI Taxonomy" id="1147123"/>
    <lineage>
        <taxon>Bacteria</taxon>
        <taxon>Bacillati</taxon>
        <taxon>Bacillota</taxon>
        <taxon>Clostridia</taxon>
        <taxon>Eubacteriales</taxon>
        <taxon>Clostridiaceae</taxon>
        <taxon>Caloramator</taxon>
    </lineage>
</organism>
<dbReference type="OrthoDB" id="9807095at2"/>
<evidence type="ECO:0000256" key="5">
    <source>
        <dbReference type="ARBA" id="ARBA00022490"/>
    </source>
</evidence>
<evidence type="ECO:0000256" key="7">
    <source>
        <dbReference type="ARBA" id="ARBA00022723"/>
    </source>
</evidence>
<evidence type="ECO:0000256" key="6">
    <source>
        <dbReference type="ARBA" id="ARBA00022598"/>
    </source>
</evidence>
<feature type="binding site" evidence="14">
    <location>
        <position position="335"/>
    </location>
    <ligand>
        <name>L-glutamate</name>
        <dbReference type="ChEBI" id="CHEBI:29985"/>
    </ligand>
</feature>
<gene>
    <name evidence="21" type="ORF">SAMN05443428_12525</name>
</gene>
<dbReference type="GO" id="GO:0004356">
    <property type="term" value="F:glutamine synthetase activity"/>
    <property type="evidence" value="ECO:0007669"/>
    <property type="project" value="UniProtKB-EC"/>
</dbReference>
<feature type="binding site" evidence="16">
    <location>
        <position position="189"/>
    </location>
    <ligand>
        <name>Mg(2+)</name>
        <dbReference type="ChEBI" id="CHEBI:18420"/>
        <label>1</label>
    </ligand>
</feature>
<dbReference type="SMART" id="SM01230">
    <property type="entry name" value="Gln-synt_C"/>
    <property type="match status" value="1"/>
</dbReference>
<keyword evidence="6" id="KW-0436">Ligase</keyword>
<dbReference type="PANTHER" id="PTHR43785">
    <property type="entry name" value="GAMMA-GLUTAMYLPUTRESCINE SYNTHETASE"/>
    <property type="match status" value="1"/>
</dbReference>
<evidence type="ECO:0000256" key="2">
    <source>
        <dbReference type="ARBA" id="ARBA00009897"/>
    </source>
</evidence>
<evidence type="ECO:0000256" key="13">
    <source>
        <dbReference type="ARBA" id="ARBA00049436"/>
    </source>
</evidence>
<dbReference type="Gene3D" id="3.30.590.10">
    <property type="entry name" value="Glutamine synthetase/guanido kinase, catalytic domain"/>
    <property type="match status" value="1"/>
</dbReference>
<evidence type="ECO:0000259" key="19">
    <source>
        <dbReference type="PROSITE" id="PS51986"/>
    </source>
</evidence>
<dbReference type="Proteomes" id="UP000190105">
    <property type="component" value="Unassembled WGS sequence"/>
</dbReference>
<evidence type="ECO:0000256" key="17">
    <source>
        <dbReference type="PROSITE-ProRule" id="PRU01330"/>
    </source>
</evidence>
<proteinExistence type="inferred from homology"/>
<dbReference type="Pfam" id="PF00120">
    <property type="entry name" value="Gln-synt_C"/>
    <property type="match status" value="1"/>
</dbReference>
<dbReference type="PROSITE" id="PS51987">
    <property type="entry name" value="GS_CATALYTIC"/>
    <property type="match status" value="1"/>
</dbReference>
<comment type="subcellular location">
    <subcellularLocation>
        <location evidence="1">Cytoplasm</location>
    </subcellularLocation>
</comment>
<dbReference type="InterPro" id="IPR036651">
    <property type="entry name" value="Gln_synt_N_sf"/>
</dbReference>
<dbReference type="FunFam" id="3.10.20.70:FF:000005">
    <property type="entry name" value="Glutamine synthetase"/>
    <property type="match status" value="1"/>
</dbReference>
<dbReference type="NCBIfam" id="TIGR00653">
    <property type="entry name" value="GlnA"/>
    <property type="match status" value="1"/>
</dbReference>
<feature type="binding site" evidence="14">
    <location>
        <position position="304"/>
    </location>
    <ligand>
        <name>L-glutamate</name>
        <dbReference type="ChEBI" id="CHEBI:29985"/>
    </ligand>
</feature>
<evidence type="ECO:0000256" key="12">
    <source>
        <dbReference type="ARBA" id="ARBA00030668"/>
    </source>
</evidence>
<dbReference type="InterPro" id="IPR008147">
    <property type="entry name" value="Gln_synt_N"/>
</dbReference>
<comment type="similarity">
    <text evidence="2 17 18">Belongs to the glutamine synthetase family.</text>
</comment>
<dbReference type="GO" id="GO:0005524">
    <property type="term" value="F:ATP binding"/>
    <property type="evidence" value="ECO:0007669"/>
    <property type="project" value="UniProtKB-KW"/>
</dbReference>
<protein>
    <recommendedName>
        <fullName evidence="4">Glutamine synthetase</fullName>
        <ecNumber evidence="3">6.3.1.2</ecNumber>
    </recommendedName>
    <alternativeName>
        <fullName evidence="12">Glutamate--ammonia ligase</fullName>
    </alternativeName>
    <alternativeName>
        <fullName evidence="11">Glutamine synthetase I alpha</fullName>
    </alternativeName>
</protein>
<keyword evidence="8 15" id="KW-0547">Nucleotide-binding</keyword>
<feature type="binding site" evidence="16">
    <location>
        <position position="196"/>
    </location>
    <ligand>
        <name>Mg(2+)</name>
        <dbReference type="ChEBI" id="CHEBI:18420"/>
        <label>1</label>
    </ligand>
</feature>
<dbReference type="GO" id="GO:0046872">
    <property type="term" value="F:metal ion binding"/>
    <property type="evidence" value="ECO:0007669"/>
    <property type="project" value="UniProtKB-KW"/>
</dbReference>
<feature type="binding site" evidence="14">
    <location>
        <position position="298"/>
    </location>
    <ligand>
        <name>L-glutamate</name>
        <dbReference type="ChEBI" id="CHEBI:29985"/>
    </ligand>
</feature>
<feature type="domain" description="GS catalytic" evidence="20">
    <location>
        <begin position="109"/>
        <end position="444"/>
    </location>
</feature>
<dbReference type="EMBL" id="FUYH01000025">
    <property type="protein sequence ID" value="SKA97495.1"/>
    <property type="molecule type" value="Genomic_DNA"/>
</dbReference>
<keyword evidence="22" id="KW-1185">Reference proteome</keyword>
<feature type="binding site" evidence="15">
    <location>
        <position position="184"/>
    </location>
    <ligand>
        <name>ATP</name>
        <dbReference type="ChEBI" id="CHEBI:30616"/>
    </ligand>
</feature>
<dbReference type="AlphaFoldDB" id="A0A1T4Y882"/>
<dbReference type="FunFam" id="3.30.590.10:FF:000003">
    <property type="entry name" value="Glutamine synthetase 2"/>
    <property type="match status" value="1"/>
</dbReference>
<dbReference type="PANTHER" id="PTHR43785:SF12">
    <property type="entry name" value="TYPE-1 GLUTAMINE SYNTHETASE 2"/>
    <property type="match status" value="1"/>
</dbReference>
<evidence type="ECO:0000256" key="18">
    <source>
        <dbReference type="RuleBase" id="RU000384"/>
    </source>
</evidence>
<keyword evidence="9 15" id="KW-0067">ATP-binding</keyword>
<evidence type="ECO:0000256" key="15">
    <source>
        <dbReference type="PIRSR" id="PIRSR604809-2"/>
    </source>
</evidence>
<evidence type="ECO:0000256" key="4">
    <source>
        <dbReference type="ARBA" id="ARBA00021364"/>
    </source>
</evidence>
<dbReference type="GO" id="GO:0005737">
    <property type="term" value="C:cytoplasm"/>
    <property type="evidence" value="ECO:0007669"/>
    <property type="project" value="UniProtKB-SubCell"/>
</dbReference>
<feature type="binding site" evidence="16">
    <location>
        <position position="132"/>
    </location>
    <ligand>
        <name>Mg(2+)</name>
        <dbReference type="ChEBI" id="CHEBI:18420"/>
        <label>1</label>
    </ligand>
</feature>